<dbReference type="RefSeq" id="WP_062169378.1">
    <property type="nucleotide sequence ID" value="NZ_MSRG01000028.1"/>
</dbReference>
<evidence type="ECO:0000313" key="3">
    <source>
        <dbReference type="Proteomes" id="UP000195221"/>
    </source>
</evidence>
<comment type="caution">
    <text evidence="2">The sequence shown here is derived from an EMBL/GenBank/DDBJ whole genome shotgun (WGS) entry which is preliminary data.</text>
</comment>
<proteinExistence type="predicted"/>
<dbReference type="Proteomes" id="UP000195221">
    <property type="component" value="Unassembled WGS sequence"/>
</dbReference>
<dbReference type="EMBL" id="NBTZ01000111">
    <property type="protein sequence ID" value="OTP70239.1"/>
    <property type="molecule type" value="Genomic_DNA"/>
</dbReference>
<accession>A0A242MG91</accession>
<organism evidence="2 3">
    <name type="scientific">Caballeronia sordidicola</name>
    <name type="common">Burkholderia sordidicola</name>
    <dbReference type="NCBI Taxonomy" id="196367"/>
    <lineage>
        <taxon>Bacteria</taxon>
        <taxon>Pseudomonadati</taxon>
        <taxon>Pseudomonadota</taxon>
        <taxon>Betaproteobacteria</taxon>
        <taxon>Burkholderiales</taxon>
        <taxon>Burkholderiaceae</taxon>
        <taxon>Caballeronia</taxon>
    </lineage>
</organism>
<feature type="chain" id="PRO_5011316252" evidence="1">
    <location>
        <begin position="23"/>
        <end position="146"/>
    </location>
</feature>
<reference evidence="2 3" key="1">
    <citation type="submission" date="2017-03" db="EMBL/GenBank/DDBJ databases">
        <title>Genome analysis of strain PAMC 26577.</title>
        <authorList>
            <person name="Oh H.-M."/>
            <person name="Yang J.-A."/>
        </authorList>
    </citation>
    <scope>NUCLEOTIDE SEQUENCE [LARGE SCALE GENOMIC DNA]</scope>
    <source>
        <strain evidence="2 3">PAMC 26577</strain>
    </source>
</reference>
<protein>
    <submittedName>
        <fullName evidence="2">Uncharacterized protein</fullName>
    </submittedName>
</protein>
<sequence length="146" mass="16094">MPVLRIFFSLLLAMLLTPGAFAQDADSGAGPIRTVAGSVTFVQQGNGIDAQLDGTTFDRLSARRIVHHVEPSGARMIVEASDGGAPELLLYDFTKRPPAVERVGRRMKLTGVFWQRDEVVLKSAEGWYRFQRGTLTKLTSSKTVYH</sequence>
<name>A0A242MG91_CABSO</name>
<gene>
    <name evidence="2" type="ORF">PAMC26577_28400</name>
</gene>
<keyword evidence="1" id="KW-0732">Signal</keyword>
<dbReference type="AlphaFoldDB" id="A0A242MG91"/>
<feature type="signal peptide" evidence="1">
    <location>
        <begin position="1"/>
        <end position="22"/>
    </location>
</feature>
<evidence type="ECO:0000313" key="2">
    <source>
        <dbReference type="EMBL" id="OTP70239.1"/>
    </source>
</evidence>
<evidence type="ECO:0000256" key="1">
    <source>
        <dbReference type="SAM" id="SignalP"/>
    </source>
</evidence>